<feature type="transmembrane region" description="Helical" evidence="7">
    <location>
        <begin position="470"/>
        <end position="491"/>
    </location>
</feature>
<dbReference type="Proteomes" id="UP001612928">
    <property type="component" value="Unassembled WGS sequence"/>
</dbReference>
<evidence type="ECO:0000313" key="9">
    <source>
        <dbReference type="EMBL" id="MFI7439755.1"/>
    </source>
</evidence>
<reference evidence="9 10" key="1">
    <citation type="submission" date="2024-10" db="EMBL/GenBank/DDBJ databases">
        <title>The Natural Products Discovery Center: Release of the First 8490 Sequenced Strains for Exploring Actinobacteria Biosynthetic Diversity.</title>
        <authorList>
            <person name="Kalkreuter E."/>
            <person name="Kautsar S.A."/>
            <person name="Yang D."/>
            <person name="Bader C.D."/>
            <person name="Teijaro C.N."/>
            <person name="Fluegel L."/>
            <person name="Davis C.M."/>
            <person name="Simpson J.R."/>
            <person name="Lauterbach L."/>
            <person name="Steele A.D."/>
            <person name="Gui C."/>
            <person name="Meng S."/>
            <person name="Li G."/>
            <person name="Viehrig K."/>
            <person name="Ye F."/>
            <person name="Su P."/>
            <person name="Kiefer A.F."/>
            <person name="Nichols A."/>
            <person name="Cepeda A.J."/>
            <person name="Yan W."/>
            <person name="Fan B."/>
            <person name="Jiang Y."/>
            <person name="Adhikari A."/>
            <person name="Zheng C.-J."/>
            <person name="Schuster L."/>
            <person name="Cowan T.M."/>
            <person name="Smanski M.J."/>
            <person name="Chevrette M.G."/>
            <person name="De Carvalho L.P.S."/>
            <person name="Shen B."/>
        </authorList>
    </citation>
    <scope>NUCLEOTIDE SEQUENCE [LARGE SCALE GENOMIC DNA]</scope>
    <source>
        <strain evidence="9 10">NPDC049503</strain>
    </source>
</reference>
<organism evidence="9 10">
    <name type="scientific">Nonomuraea indica</name>
    <dbReference type="NCBI Taxonomy" id="1581193"/>
    <lineage>
        <taxon>Bacteria</taxon>
        <taxon>Bacillati</taxon>
        <taxon>Actinomycetota</taxon>
        <taxon>Actinomycetes</taxon>
        <taxon>Streptosporangiales</taxon>
        <taxon>Streptosporangiaceae</taxon>
        <taxon>Nonomuraea</taxon>
    </lineage>
</organism>
<feature type="transmembrane region" description="Helical" evidence="7">
    <location>
        <begin position="140"/>
        <end position="163"/>
    </location>
</feature>
<comment type="subcellular location">
    <subcellularLocation>
        <location evidence="1">Cell membrane</location>
        <topology evidence="1">Multi-pass membrane protein</topology>
    </subcellularLocation>
</comment>
<feature type="transmembrane region" description="Helical" evidence="7">
    <location>
        <begin position="403"/>
        <end position="423"/>
    </location>
</feature>
<evidence type="ECO:0000256" key="6">
    <source>
        <dbReference type="ARBA" id="ARBA00023136"/>
    </source>
</evidence>
<gene>
    <name evidence="9" type="ORF">ACIBP5_07345</name>
</gene>
<dbReference type="Pfam" id="PF07690">
    <property type="entry name" value="MFS_1"/>
    <property type="match status" value="1"/>
</dbReference>
<protein>
    <submittedName>
        <fullName evidence="9">MFS transporter</fullName>
    </submittedName>
</protein>
<evidence type="ECO:0000313" key="10">
    <source>
        <dbReference type="Proteomes" id="UP001612928"/>
    </source>
</evidence>
<dbReference type="Gene3D" id="1.20.1250.20">
    <property type="entry name" value="MFS general substrate transporter like domains"/>
    <property type="match status" value="1"/>
</dbReference>
<dbReference type="RefSeq" id="WP_397019426.1">
    <property type="nucleotide sequence ID" value="NZ_JBITMB010000002.1"/>
</dbReference>
<accession>A0ABW7ZYY3</accession>
<dbReference type="CDD" id="cd17321">
    <property type="entry name" value="MFS_MMR_MDR_like"/>
    <property type="match status" value="1"/>
</dbReference>
<dbReference type="InterPro" id="IPR011701">
    <property type="entry name" value="MFS"/>
</dbReference>
<feature type="transmembrane region" description="Helical" evidence="7">
    <location>
        <begin position="169"/>
        <end position="190"/>
    </location>
</feature>
<feature type="transmembrane region" description="Helical" evidence="7">
    <location>
        <begin position="82"/>
        <end position="101"/>
    </location>
</feature>
<dbReference type="PRINTS" id="PR01036">
    <property type="entry name" value="TCRTETB"/>
</dbReference>
<evidence type="ECO:0000256" key="4">
    <source>
        <dbReference type="ARBA" id="ARBA00022692"/>
    </source>
</evidence>
<dbReference type="SUPFAM" id="SSF103473">
    <property type="entry name" value="MFS general substrate transporter"/>
    <property type="match status" value="1"/>
</dbReference>
<name>A0ABW7ZYY3_9ACTN</name>
<feature type="transmembrane region" description="Helical" evidence="7">
    <location>
        <begin position="107"/>
        <end position="128"/>
    </location>
</feature>
<evidence type="ECO:0000256" key="1">
    <source>
        <dbReference type="ARBA" id="ARBA00004651"/>
    </source>
</evidence>
<keyword evidence="3" id="KW-1003">Cell membrane</keyword>
<feature type="transmembrane region" description="Helical" evidence="7">
    <location>
        <begin position="366"/>
        <end position="391"/>
    </location>
</feature>
<feature type="transmembrane region" description="Helical" evidence="7">
    <location>
        <begin position="335"/>
        <end position="354"/>
    </location>
</feature>
<dbReference type="InterPro" id="IPR036259">
    <property type="entry name" value="MFS_trans_sf"/>
</dbReference>
<feature type="transmembrane region" description="Helical" evidence="7">
    <location>
        <begin position="233"/>
        <end position="250"/>
    </location>
</feature>
<feature type="transmembrane region" description="Helical" evidence="7">
    <location>
        <begin position="14"/>
        <end position="38"/>
    </location>
</feature>
<evidence type="ECO:0000259" key="8">
    <source>
        <dbReference type="PROSITE" id="PS50850"/>
    </source>
</evidence>
<keyword evidence="10" id="KW-1185">Reference proteome</keyword>
<sequence>MTVAAAPVTSRRRWAGLAVLSAGLLVVVMDMTVLNVALPAITEDLRPGSVQVLWTVDVYALVLAGLLVTFGAIGDRWGRRRLLVTGFALFGLASTVVLWARTPDALIAVRALLGLGGAMIMPTTLSMIRTLFSDPRERATALGVWSAMAAVGAALGPVLGGLLLETFSWRSAFLVNVPVMVAAAVAGLLLLPESRNPTPGRWDALGAVLSVVGMVALVHAVKHAAKDGFTAPAVPAAWAVAALALGWFVVRCLRRPDPLLEIRLFRSGPFTAGVAAALATSIAMAAMLLLLAQWMQLVQGYSPLESGVRLLPAALGAVVASPLAPALAARTGARAVLAGGLAVTALGFALIFVWPGPLGYGPVAGALALIGFGQGSLAIASAVIMAGSPAAKAGSAAAIEETAYELGGVLGVAVLGSVAAAVYRAELPYEGPAAAVARESLGGALGVARELGAAGAQLAGQAGAAFTGSLVTACGAGALIMLASAVAALLLTPRDLALRDKP</sequence>
<dbReference type="InterPro" id="IPR020846">
    <property type="entry name" value="MFS_dom"/>
</dbReference>
<keyword evidence="2" id="KW-0813">Transport</keyword>
<proteinExistence type="predicted"/>
<evidence type="ECO:0000256" key="7">
    <source>
        <dbReference type="SAM" id="Phobius"/>
    </source>
</evidence>
<comment type="caution">
    <text evidence="9">The sequence shown here is derived from an EMBL/GenBank/DDBJ whole genome shotgun (WGS) entry which is preliminary data.</text>
</comment>
<evidence type="ECO:0000256" key="3">
    <source>
        <dbReference type="ARBA" id="ARBA00022475"/>
    </source>
</evidence>
<evidence type="ECO:0000256" key="2">
    <source>
        <dbReference type="ARBA" id="ARBA00022448"/>
    </source>
</evidence>
<keyword evidence="5 7" id="KW-1133">Transmembrane helix</keyword>
<dbReference type="PANTHER" id="PTHR42718:SF47">
    <property type="entry name" value="METHYL VIOLOGEN RESISTANCE PROTEIN SMVA"/>
    <property type="match status" value="1"/>
</dbReference>
<keyword evidence="4 7" id="KW-0812">Transmembrane</keyword>
<evidence type="ECO:0000256" key="5">
    <source>
        <dbReference type="ARBA" id="ARBA00022989"/>
    </source>
</evidence>
<keyword evidence="6 7" id="KW-0472">Membrane</keyword>
<feature type="transmembrane region" description="Helical" evidence="7">
    <location>
        <begin position="202"/>
        <end position="221"/>
    </location>
</feature>
<dbReference type="EMBL" id="JBITMB010000002">
    <property type="protein sequence ID" value="MFI7439755.1"/>
    <property type="molecule type" value="Genomic_DNA"/>
</dbReference>
<feature type="transmembrane region" description="Helical" evidence="7">
    <location>
        <begin position="50"/>
        <end position="70"/>
    </location>
</feature>
<dbReference type="PANTHER" id="PTHR42718">
    <property type="entry name" value="MAJOR FACILITATOR SUPERFAMILY MULTIDRUG TRANSPORTER MFSC"/>
    <property type="match status" value="1"/>
</dbReference>
<dbReference type="PROSITE" id="PS50850">
    <property type="entry name" value="MFS"/>
    <property type="match status" value="1"/>
</dbReference>
<feature type="domain" description="Major facilitator superfamily (MFS) profile" evidence="8">
    <location>
        <begin position="16"/>
        <end position="496"/>
    </location>
</feature>
<dbReference type="Gene3D" id="1.20.1720.10">
    <property type="entry name" value="Multidrug resistance protein D"/>
    <property type="match status" value="1"/>
</dbReference>
<feature type="transmembrane region" description="Helical" evidence="7">
    <location>
        <begin position="307"/>
        <end position="328"/>
    </location>
</feature>
<feature type="transmembrane region" description="Helical" evidence="7">
    <location>
        <begin position="270"/>
        <end position="295"/>
    </location>
</feature>